<gene>
    <name evidence="2" type="ORF">Tco_0730396</name>
</gene>
<comment type="caution">
    <text evidence="2">The sequence shown here is derived from an EMBL/GenBank/DDBJ whole genome shotgun (WGS) entry which is preliminary data.</text>
</comment>
<evidence type="ECO:0000256" key="1">
    <source>
        <dbReference type="SAM" id="MobiDB-lite"/>
    </source>
</evidence>
<name>A0ABQ4YU54_9ASTR</name>
<evidence type="ECO:0000313" key="2">
    <source>
        <dbReference type="EMBL" id="GJS80515.1"/>
    </source>
</evidence>
<organism evidence="2 3">
    <name type="scientific">Tanacetum coccineum</name>
    <dbReference type="NCBI Taxonomy" id="301880"/>
    <lineage>
        <taxon>Eukaryota</taxon>
        <taxon>Viridiplantae</taxon>
        <taxon>Streptophyta</taxon>
        <taxon>Embryophyta</taxon>
        <taxon>Tracheophyta</taxon>
        <taxon>Spermatophyta</taxon>
        <taxon>Magnoliopsida</taxon>
        <taxon>eudicotyledons</taxon>
        <taxon>Gunneridae</taxon>
        <taxon>Pentapetalae</taxon>
        <taxon>asterids</taxon>
        <taxon>campanulids</taxon>
        <taxon>Asterales</taxon>
        <taxon>Asteraceae</taxon>
        <taxon>Asteroideae</taxon>
        <taxon>Anthemideae</taxon>
        <taxon>Anthemidinae</taxon>
        <taxon>Tanacetum</taxon>
    </lineage>
</organism>
<accession>A0ABQ4YU54</accession>
<dbReference type="Proteomes" id="UP001151760">
    <property type="component" value="Unassembled WGS sequence"/>
</dbReference>
<proteinExistence type="predicted"/>
<reference evidence="2" key="1">
    <citation type="journal article" date="2022" name="Int. J. Mol. Sci.">
        <title>Draft Genome of Tanacetum Coccineum: Genomic Comparison of Closely Related Tanacetum-Family Plants.</title>
        <authorList>
            <person name="Yamashiro T."/>
            <person name="Shiraishi A."/>
            <person name="Nakayama K."/>
            <person name="Satake H."/>
        </authorList>
    </citation>
    <scope>NUCLEOTIDE SEQUENCE</scope>
</reference>
<feature type="region of interest" description="Disordered" evidence="1">
    <location>
        <begin position="70"/>
        <end position="93"/>
    </location>
</feature>
<dbReference type="EMBL" id="BQNB010010677">
    <property type="protein sequence ID" value="GJS80515.1"/>
    <property type="molecule type" value="Genomic_DNA"/>
</dbReference>
<protein>
    <submittedName>
        <fullName evidence="2">Uncharacterized protein</fullName>
    </submittedName>
</protein>
<keyword evidence="3" id="KW-1185">Reference proteome</keyword>
<evidence type="ECO:0000313" key="3">
    <source>
        <dbReference type="Proteomes" id="UP001151760"/>
    </source>
</evidence>
<sequence>MLVLAYGCNTSSGYNYKGETLHHTLMNSWHFILLQINPVVAKLDLEDLEKMIEFDLEKKGFENGRNQDIRRRDVGNTGYKEKDNRRRPGKQEEPKALVTLNGDGVDWIGHAEDEQIDQLGDASIEIKAYTLALEKVLVNKVKENVLYDEALMSVFDSHISDIEDAPVYDRFAKVEGMHAVPPPMTGN</sequence>
<reference evidence="2" key="2">
    <citation type="submission" date="2022-01" db="EMBL/GenBank/DDBJ databases">
        <authorList>
            <person name="Yamashiro T."/>
            <person name="Shiraishi A."/>
            <person name="Satake H."/>
            <person name="Nakayama K."/>
        </authorList>
    </citation>
    <scope>NUCLEOTIDE SEQUENCE</scope>
</reference>